<feature type="region of interest" description="Disordered" evidence="1">
    <location>
        <begin position="427"/>
        <end position="450"/>
    </location>
</feature>
<feature type="compositionally biased region" description="Polar residues" evidence="1">
    <location>
        <begin position="392"/>
        <end position="403"/>
    </location>
</feature>
<dbReference type="AlphaFoldDB" id="A0AAV3NGJ6"/>
<protein>
    <submittedName>
        <fullName evidence="2">Uncharacterized protein</fullName>
    </submittedName>
</protein>
<dbReference type="Proteomes" id="UP001454036">
    <property type="component" value="Unassembled WGS sequence"/>
</dbReference>
<comment type="caution">
    <text evidence="2">The sequence shown here is derived from an EMBL/GenBank/DDBJ whole genome shotgun (WGS) entry which is preliminary data.</text>
</comment>
<feature type="compositionally biased region" description="Basic residues" evidence="1">
    <location>
        <begin position="431"/>
        <end position="442"/>
    </location>
</feature>
<reference evidence="2 3" key="1">
    <citation type="submission" date="2024-01" db="EMBL/GenBank/DDBJ databases">
        <title>The complete chloroplast genome sequence of Lithospermum erythrorhizon: insights into the phylogenetic relationship among Boraginaceae species and the maternal lineages of purple gromwells.</title>
        <authorList>
            <person name="Okada T."/>
            <person name="Watanabe K."/>
        </authorList>
    </citation>
    <scope>NUCLEOTIDE SEQUENCE [LARGE SCALE GENOMIC DNA]</scope>
</reference>
<dbReference type="PANTHER" id="PTHR32010:SF18">
    <property type="entry name" value="DUF789 FAMILY PROTEIN"/>
    <property type="match status" value="1"/>
</dbReference>
<feature type="region of interest" description="Disordered" evidence="1">
    <location>
        <begin position="392"/>
        <end position="413"/>
    </location>
</feature>
<accession>A0AAV3NGJ6</accession>
<sequence>MLYVVQRTCKDVQDAKRTNTLSSGGNSKINEITGKSKVEDTEISSITCRNYSSRCTILASSDPGPNKYSFIVVPTQSLDRKTSLTCPQIDIKDLDMSSTFPSGSLKFREPLILGEPITDGESSGDSIIHRSHKRPHFLPLSSVNCSTNDGSNWKVLPLNSCCRNPSISIEYPLGLSRWPDAASSAYRYINVVDDCKALQRNSKRKTSRSRGKCNDLSRICSSPELNGENGISRTEDDRIKDMCTVSISMPHLQEPDSRINQNAITNDSGVQDFVICTFMVDTSENGLLDDGSSSSMYNRSVTYPEFCKSLLPDSSSHISNDCQMKKTIIRQAIDGDRISCSLEKKEYQSRKLPLNSSVKRHNSLGNLNMNYGKDNTHSIWRKVQRNDADVQNCKSNSQSTNLVPSHHKHHSFPDSCLLSKHEYAHMPQLKASKKPKKRKSSRSKKDLHSTCKVESHATKGCSSVCSSNDMKIISLSSSRQNLAGCESRSFSRKNSGAIYQAKKVELMAYKPLHKPEAVIPVLLSESPNCIDPVVVLDVTERQYDLPPQQCSFHDTTDVHKEDSFIDDNMKMTEELPATDYCKEKMHSTVLAEKRVNLGVNNSRESNLGQSSLPLEALKLDDGSLHREGITWQKSFCSPRLAPYPDKVDQSLAIMAEDEISIKKSEMTDTSTPKFSCNNTATNGLTCEFKNPVLFNSASAMVNVFQAVNDAYRVQLASEAIQSITGSPIAEFEEFVYSASPVLYGAWDINNCNECLPLHAFGEPLCQHEKPNLSLGNIWRWYEKHGACGMEVRAKDREHAVRFGMDQFEFNAYFVPYLSAVQLFRKCKAHLNGDTYVYSRGTDSNECSSTDVLASVIRKLVPQPCSVNLSTFSKKSHVPHKEVSFASINNNIDDEQSDSKFTDGVDLLFEYFEYDQPQQRRPLLEMIKELSSGHIPSKSRLFGDPSSLESLSLNDLHPDSWYSVAWYPIYRIPEGKLRAAFLTYHSFGHLVRRRPKHGSHSVDVSIVSPVVGLQSYSAQGECWFNPRQPTEHKKNGVMDLDSSHVLKERIRTLEHTASVMARATVTTGSQTFVNRQPDYEFFLSRRR</sequence>
<gene>
    <name evidence="2" type="ORF">LIER_00198</name>
</gene>
<evidence type="ECO:0000256" key="1">
    <source>
        <dbReference type="SAM" id="MobiDB-lite"/>
    </source>
</evidence>
<evidence type="ECO:0000313" key="2">
    <source>
        <dbReference type="EMBL" id="GAA0138450.1"/>
    </source>
</evidence>
<dbReference type="EMBL" id="BAABME010000012">
    <property type="protein sequence ID" value="GAA0138450.1"/>
    <property type="molecule type" value="Genomic_DNA"/>
</dbReference>
<proteinExistence type="predicted"/>
<organism evidence="2 3">
    <name type="scientific">Lithospermum erythrorhizon</name>
    <name type="common">Purple gromwell</name>
    <name type="synonym">Lithospermum officinale var. erythrorhizon</name>
    <dbReference type="NCBI Taxonomy" id="34254"/>
    <lineage>
        <taxon>Eukaryota</taxon>
        <taxon>Viridiplantae</taxon>
        <taxon>Streptophyta</taxon>
        <taxon>Embryophyta</taxon>
        <taxon>Tracheophyta</taxon>
        <taxon>Spermatophyta</taxon>
        <taxon>Magnoliopsida</taxon>
        <taxon>eudicotyledons</taxon>
        <taxon>Gunneridae</taxon>
        <taxon>Pentapetalae</taxon>
        <taxon>asterids</taxon>
        <taxon>lamiids</taxon>
        <taxon>Boraginales</taxon>
        <taxon>Boraginaceae</taxon>
        <taxon>Boraginoideae</taxon>
        <taxon>Lithospermeae</taxon>
        <taxon>Lithospermum</taxon>
    </lineage>
</organism>
<evidence type="ECO:0000313" key="3">
    <source>
        <dbReference type="Proteomes" id="UP001454036"/>
    </source>
</evidence>
<dbReference type="PANTHER" id="PTHR32010">
    <property type="entry name" value="PHOTOSYSTEM II STABILITY/ASSEMBLY FACTOR HCF136, CHLOROPLASTIC"/>
    <property type="match status" value="1"/>
</dbReference>
<name>A0AAV3NGJ6_LITER</name>
<dbReference type="InterPro" id="IPR008507">
    <property type="entry name" value="DUF789"/>
</dbReference>
<dbReference type="Pfam" id="PF05623">
    <property type="entry name" value="DUF789"/>
    <property type="match status" value="1"/>
</dbReference>
<keyword evidence="3" id="KW-1185">Reference proteome</keyword>